<feature type="compositionally biased region" description="Basic and acidic residues" evidence="1">
    <location>
        <begin position="236"/>
        <end position="246"/>
    </location>
</feature>
<dbReference type="PANTHER" id="PTHR15288">
    <property type="entry name" value="DENN DOMAIN-CONTAINING PROTEIN 2"/>
    <property type="match status" value="1"/>
</dbReference>
<reference evidence="3" key="1">
    <citation type="submission" date="2015-08" db="EMBL/GenBank/DDBJ databases">
        <authorList>
            <person name="Babu N.S."/>
            <person name="Beckwith C.J."/>
            <person name="Beseler K.G."/>
            <person name="Brison A."/>
            <person name="Carone J.V."/>
            <person name="Caskin T.P."/>
            <person name="Diamond M."/>
            <person name="Durham M.E."/>
            <person name="Foxe J.M."/>
            <person name="Go M."/>
            <person name="Henderson B.A."/>
            <person name="Jones I.B."/>
            <person name="McGettigan J.A."/>
            <person name="Micheletti S.J."/>
            <person name="Nasrallah M.E."/>
            <person name="Ortiz D."/>
            <person name="Piller C.R."/>
            <person name="Privatt S.R."/>
            <person name="Schneider S.L."/>
            <person name="Sharp S."/>
            <person name="Smith T.C."/>
            <person name="Stanton J.D."/>
            <person name="Ullery H.E."/>
            <person name="Wilson R.J."/>
            <person name="Serrano M.G."/>
            <person name="Buck G."/>
            <person name="Lee V."/>
            <person name="Wang Y."/>
            <person name="Carvalho R."/>
            <person name="Voegtly L."/>
            <person name="Shi R."/>
            <person name="Duckworth R."/>
            <person name="Johnson A."/>
            <person name="Loviza R."/>
            <person name="Walstead R."/>
            <person name="Shah Z."/>
            <person name="Kiflezghi M."/>
            <person name="Wade K."/>
            <person name="Ball S.L."/>
            <person name="Bradley K.W."/>
            <person name="Asai D.J."/>
            <person name="Bowman C.A."/>
            <person name="Russell D.A."/>
            <person name="Pope W.H."/>
            <person name="Jacobs-Sera D."/>
            <person name="Hendrix R.W."/>
            <person name="Hatfull G.F."/>
        </authorList>
    </citation>
    <scope>NUCLEOTIDE SEQUENCE</scope>
</reference>
<dbReference type="InterPro" id="IPR037516">
    <property type="entry name" value="Tripartite_DENN"/>
</dbReference>
<accession>A0A1D2A2K8</accession>
<dbReference type="InterPro" id="IPR001194">
    <property type="entry name" value="cDENN_dom"/>
</dbReference>
<evidence type="ECO:0000259" key="2">
    <source>
        <dbReference type="PROSITE" id="PS50211"/>
    </source>
</evidence>
<dbReference type="InterPro" id="IPR043153">
    <property type="entry name" value="DENN_C"/>
</dbReference>
<dbReference type="PANTHER" id="PTHR15288:SF0">
    <property type="entry name" value="UDENN DOMAIN-CONTAINING PROTEIN"/>
    <property type="match status" value="1"/>
</dbReference>
<feature type="compositionally biased region" description="Low complexity" evidence="1">
    <location>
        <begin position="437"/>
        <end position="469"/>
    </location>
</feature>
<feature type="compositionally biased region" description="Polar residues" evidence="1">
    <location>
        <begin position="496"/>
        <end position="508"/>
    </location>
</feature>
<feature type="domain" description="UDENN" evidence="2">
    <location>
        <begin position="478"/>
        <end position="852"/>
    </location>
</feature>
<evidence type="ECO:0000256" key="1">
    <source>
        <dbReference type="SAM" id="MobiDB-lite"/>
    </source>
</evidence>
<dbReference type="Pfam" id="PF02141">
    <property type="entry name" value="DENN"/>
    <property type="match status" value="1"/>
</dbReference>
<name>A0A1D2A2K8_AUXPR</name>
<dbReference type="Gene3D" id="3.30.450.200">
    <property type="match status" value="1"/>
</dbReference>
<dbReference type="EMBL" id="GDKF01005172">
    <property type="protein sequence ID" value="JAT73450.1"/>
    <property type="molecule type" value="Transcribed_RNA"/>
</dbReference>
<protein>
    <recommendedName>
        <fullName evidence="2">UDENN domain-containing protein</fullName>
    </recommendedName>
</protein>
<dbReference type="AlphaFoldDB" id="A0A1D2A2K8"/>
<dbReference type="InterPro" id="IPR051942">
    <property type="entry name" value="DENN_domain_containing_2"/>
</dbReference>
<feature type="region of interest" description="Disordered" evidence="1">
    <location>
        <begin position="272"/>
        <end position="371"/>
    </location>
</feature>
<feature type="region of interest" description="Disordered" evidence="1">
    <location>
        <begin position="1"/>
        <end position="30"/>
    </location>
</feature>
<evidence type="ECO:0000313" key="3">
    <source>
        <dbReference type="EMBL" id="JAT73450.1"/>
    </source>
</evidence>
<feature type="compositionally biased region" description="Basic and acidic residues" evidence="1">
    <location>
        <begin position="345"/>
        <end position="365"/>
    </location>
</feature>
<dbReference type="Gene3D" id="3.40.50.11500">
    <property type="match status" value="1"/>
</dbReference>
<feature type="region of interest" description="Disordered" evidence="1">
    <location>
        <begin position="389"/>
        <end position="530"/>
    </location>
</feature>
<gene>
    <name evidence="3" type="ORF">g.57695</name>
</gene>
<feature type="region of interest" description="Disordered" evidence="1">
    <location>
        <begin position="217"/>
        <end position="257"/>
    </location>
</feature>
<dbReference type="SMART" id="SM00799">
    <property type="entry name" value="DENN"/>
    <property type="match status" value="1"/>
</dbReference>
<proteinExistence type="predicted"/>
<organism evidence="3">
    <name type="scientific">Auxenochlorella protothecoides</name>
    <name type="common">Green microalga</name>
    <name type="synonym">Chlorella protothecoides</name>
    <dbReference type="NCBI Taxonomy" id="3075"/>
    <lineage>
        <taxon>Eukaryota</taxon>
        <taxon>Viridiplantae</taxon>
        <taxon>Chlorophyta</taxon>
        <taxon>core chlorophytes</taxon>
        <taxon>Trebouxiophyceae</taxon>
        <taxon>Chlorellales</taxon>
        <taxon>Chlorellaceae</taxon>
        <taxon>Auxenochlorella</taxon>
    </lineage>
</organism>
<sequence length="852" mass="88645">MRVTPDAPREARGLAHHGHRGPHLDPAVLHATPSGLDPALTAALPGLCFPQGIRPELLERTPSMSELTEVVCGQAHHSSDEATFVFTLKVSARHAPAEHPQTLWGVCCYMRELVHRPPAILRGGAPAPAQPPLPRYLVAAPRCYCLLSHFPFFSLHFRVLQTVLGLERLDRMTVLAAELAGDAELAFLTPSVPGTPRTAAGPGSDLSLASSARSSLTSLSENLSGPTPYFTAAPEARPRQEPRSSRDIAGTAAAGAERMASVRRALDVALAKEGGNGPSPLVGGRRGSAAEPGLDRGARASTALPGVAANPPSPFARAPGQEPAGSAERLSSHALEMPSTSASSVREDSPEPGKGDAGDDKEGKGGAETPVGDACVSVTVAAGQQVLVAAATPSGQEPSSAPARQPRLSRAASSRTQTPGQSRSQSRRQSNEDGASESESFASAASSLAPAATPVSRACVAAATPALPEEPARSAGDDTLGTPSPDKASGQAPELSASTPQQEGTPPQTLARGDVFSPQPRGPVPYSVDSESAAGATLPILTVEGRAADPGKPLTPADLLQAYWASPVPALGQCFEFKPDPALQKLSYRRSGLVRAQRASGLHAAPAALADLEAAENLGSWVIPALCRCMSLDSILTFLGAALQEAQMVVFCPNLGLLSAVVLSLVPLLLPFGWQSLLLPVMPYPRSRLDLLDAPVPFVAGIQYKTPEVWARCGALVRVNVYKDRVSNAGRLAPLPSRATLAEALAGTYAELSALGRTPAARARPAHQVSDAQAALAGVFLSTVQTYLRSLVSDLRAYTITDVSASQERTSILLRESFIESVPAKDRAFMTAFSETQMFAVYTDAVLAGAGT</sequence>
<dbReference type="PROSITE" id="PS50211">
    <property type="entry name" value="DENN"/>
    <property type="match status" value="1"/>
</dbReference>
<feature type="compositionally biased region" description="Low complexity" evidence="1">
    <location>
        <begin position="413"/>
        <end position="428"/>
    </location>
</feature>